<dbReference type="CDD" id="cd00170">
    <property type="entry name" value="SEC14"/>
    <property type="match status" value="1"/>
</dbReference>
<gene>
    <name evidence="3" type="ORF">LTR24_002167</name>
</gene>
<organism evidence="3 4">
    <name type="scientific">Lithohypha guttulata</name>
    <dbReference type="NCBI Taxonomy" id="1690604"/>
    <lineage>
        <taxon>Eukaryota</taxon>
        <taxon>Fungi</taxon>
        <taxon>Dikarya</taxon>
        <taxon>Ascomycota</taxon>
        <taxon>Pezizomycotina</taxon>
        <taxon>Eurotiomycetes</taxon>
        <taxon>Chaetothyriomycetidae</taxon>
        <taxon>Chaetothyriales</taxon>
        <taxon>Trichomeriaceae</taxon>
        <taxon>Lithohypha</taxon>
    </lineage>
</organism>
<feature type="region of interest" description="Disordered" evidence="1">
    <location>
        <begin position="1"/>
        <end position="38"/>
    </location>
</feature>
<reference evidence="3 4" key="1">
    <citation type="submission" date="2023-08" db="EMBL/GenBank/DDBJ databases">
        <title>Black Yeasts Isolated from many extreme environments.</title>
        <authorList>
            <person name="Coleine C."/>
            <person name="Stajich J.E."/>
            <person name="Selbmann L."/>
        </authorList>
    </citation>
    <scope>NUCLEOTIDE SEQUENCE [LARGE SCALE GENOMIC DNA]</scope>
    <source>
        <strain evidence="3 4">CCFEE 5885</strain>
    </source>
</reference>
<dbReference type="InterPro" id="IPR011074">
    <property type="entry name" value="CRAL/TRIO_N_dom"/>
</dbReference>
<feature type="domain" description="CRAL-TRIO" evidence="2">
    <location>
        <begin position="110"/>
        <end position="316"/>
    </location>
</feature>
<feature type="compositionally biased region" description="Low complexity" evidence="1">
    <location>
        <begin position="551"/>
        <end position="565"/>
    </location>
</feature>
<dbReference type="Gene3D" id="1.10.8.20">
    <property type="entry name" value="N-terminal domain of phosphatidylinositol transfer protein sec14p"/>
    <property type="match status" value="1"/>
</dbReference>
<feature type="compositionally biased region" description="Basic and acidic residues" evidence="1">
    <location>
        <begin position="405"/>
        <end position="426"/>
    </location>
</feature>
<comment type="caution">
    <text evidence="3">The sequence shown here is derived from an EMBL/GenBank/DDBJ whole genome shotgun (WGS) entry which is preliminary data.</text>
</comment>
<proteinExistence type="predicted"/>
<dbReference type="InterPro" id="IPR036273">
    <property type="entry name" value="CRAL/TRIO_N_dom_sf"/>
</dbReference>
<feature type="compositionally biased region" description="Low complexity" evidence="1">
    <location>
        <begin position="427"/>
        <end position="447"/>
    </location>
</feature>
<dbReference type="Gene3D" id="3.40.525.10">
    <property type="entry name" value="CRAL-TRIO lipid binding domain"/>
    <property type="match status" value="1"/>
</dbReference>
<keyword evidence="4" id="KW-1185">Reference proteome</keyword>
<dbReference type="Pfam" id="PF00650">
    <property type="entry name" value="CRAL_TRIO"/>
    <property type="match status" value="1"/>
</dbReference>
<evidence type="ECO:0000259" key="2">
    <source>
        <dbReference type="PROSITE" id="PS50191"/>
    </source>
</evidence>
<dbReference type="InterPro" id="IPR001251">
    <property type="entry name" value="CRAL-TRIO_dom"/>
</dbReference>
<feature type="compositionally biased region" description="Low complexity" evidence="1">
    <location>
        <begin position="506"/>
        <end position="520"/>
    </location>
</feature>
<dbReference type="PANTHER" id="PTHR45657">
    <property type="entry name" value="CRAL-TRIO DOMAIN-CONTAINING PROTEIN YKL091C-RELATED"/>
    <property type="match status" value="1"/>
</dbReference>
<feature type="compositionally biased region" description="Polar residues" evidence="1">
    <location>
        <begin position="1"/>
        <end position="16"/>
    </location>
</feature>
<dbReference type="Pfam" id="PF03765">
    <property type="entry name" value="CRAL_TRIO_N"/>
    <property type="match status" value="1"/>
</dbReference>
<dbReference type="SUPFAM" id="SSF46938">
    <property type="entry name" value="CRAL/TRIO N-terminal domain"/>
    <property type="match status" value="1"/>
</dbReference>
<dbReference type="InterPro" id="IPR051026">
    <property type="entry name" value="PI/PC_transfer"/>
</dbReference>
<dbReference type="InterPro" id="IPR036865">
    <property type="entry name" value="CRAL-TRIO_dom_sf"/>
</dbReference>
<evidence type="ECO:0000313" key="4">
    <source>
        <dbReference type="Proteomes" id="UP001345013"/>
    </source>
</evidence>
<evidence type="ECO:0000313" key="3">
    <source>
        <dbReference type="EMBL" id="KAK5097700.1"/>
    </source>
</evidence>
<name>A0ABR0KIR5_9EURO</name>
<protein>
    <recommendedName>
        <fullName evidence="2">CRAL-TRIO domain-containing protein</fullName>
    </recommendedName>
</protein>
<sequence>MAQQLYRTLTGQSQAPQADGSPSDPTSLSRMTTTNTQTGVLNHLTEQQVQLLDQFKEKLQHDGWWSPDAVNGKPTHDDGTLLRYLRARKFDIQGAYGQFTETEQWMKEQHVEELYEHFDVDFFERARSLYPQWTGHRDKRGIPIYVYEIKGLDSKAVDKYQKESASYKAKLPKHKNLDTAPKMLPLFALYHNLLNFVLPLCSSLERPHPEVPVTNSTNIVDIQGVSLRQFWNLKNHMQDASVLATAHYPETLDRIFIIGAPSFFPTVWGWIKRWFDPVTVSKIFIIQHKDVKPTLEKFMDLDSMPKKYGGRLAWSWGDTPDLDEETRQALEKDGHKGWVKGPALWLNNERVVVGSQEGKPRRSDKEIAEKKPIIYAADYTEAPVHPERRKESTYSGHKKSVSSKEPIKRDSDTREDSPSTLVEEKNTTSASAATAAATADTATTSSTEQRPATQNQAPAIPPHMSPASVRNSPMGDSQVHIPDAQPAQPATTAEYISPVTSTAAVPDTASTATQASAPSPEVAASNKESNTANTGTQAPASRPEAPAVVVEPTTTNTSPPASAPESEIEAPHIEPTYTTPVAAGAAGVMSQPSTTFVTHPPPGHTQPGSLPRHTVELSRKIADQLQQESTVIIPADGSGMLPHPDIVVASDRTKGLALEADKLALASKNPARPAPERFVTAMEIPQH</sequence>
<feature type="region of interest" description="Disordered" evidence="1">
    <location>
        <begin position="379"/>
        <end position="572"/>
    </location>
</feature>
<dbReference type="EMBL" id="JAVRRG010000017">
    <property type="protein sequence ID" value="KAK5097700.1"/>
    <property type="molecule type" value="Genomic_DNA"/>
</dbReference>
<feature type="compositionally biased region" description="Low complexity" evidence="1">
    <location>
        <begin position="484"/>
        <end position="493"/>
    </location>
</feature>
<evidence type="ECO:0000256" key="1">
    <source>
        <dbReference type="SAM" id="MobiDB-lite"/>
    </source>
</evidence>
<dbReference type="PROSITE" id="PS50191">
    <property type="entry name" value="CRAL_TRIO"/>
    <property type="match status" value="1"/>
</dbReference>
<dbReference type="PANTHER" id="PTHR45657:SF3">
    <property type="entry name" value="TRANSPORTER, PUTATIVE (AFU_ORTHOLOGUE AFUA_5G09260)-RELATED"/>
    <property type="match status" value="1"/>
</dbReference>
<feature type="compositionally biased region" description="Polar residues" evidence="1">
    <location>
        <begin position="23"/>
        <end position="38"/>
    </location>
</feature>
<feature type="compositionally biased region" description="Polar residues" evidence="1">
    <location>
        <begin position="448"/>
        <end position="457"/>
    </location>
</feature>
<feature type="compositionally biased region" description="Polar residues" evidence="1">
    <location>
        <begin position="526"/>
        <end position="539"/>
    </location>
</feature>
<dbReference type="SMART" id="SM01100">
    <property type="entry name" value="CRAL_TRIO_N"/>
    <property type="match status" value="1"/>
</dbReference>
<dbReference type="SMART" id="SM00516">
    <property type="entry name" value="SEC14"/>
    <property type="match status" value="1"/>
</dbReference>
<accession>A0ABR0KIR5</accession>
<feature type="region of interest" description="Disordered" evidence="1">
    <location>
        <begin position="591"/>
        <end position="612"/>
    </location>
</feature>
<dbReference type="Proteomes" id="UP001345013">
    <property type="component" value="Unassembled WGS sequence"/>
</dbReference>
<dbReference type="SUPFAM" id="SSF52087">
    <property type="entry name" value="CRAL/TRIO domain"/>
    <property type="match status" value="1"/>
</dbReference>